<dbReference type="CDD" id="cd00167">
    <property type="entry name" value="SANT"/>
    <property type="match status" value="1"/>
</dbReference>
<dbReference type="SUPFAM" id="SSF46689">
    <property type="entry name" value="Homeodomain-like"/>
    <property type="match status" value="2"/>
</dbReference>
<feature type="region of interest" description="Disordered" evidence="1">
    <location>
        <begin position="52"/>
        <end position="99"/>
    </location>
</feature>
<feature type="compositionally biased region" description="Basic residues" evidence="1">
    <location>
        <begin position="830"/>
        <end position="839"/>
    </location>
</feature>
<feature type="compositionally biased region" description="Pro residues" evidence="1">
    <location>
        <begin position="1093"/>
        <end position="1105"/>
    </location>
</feature>
<dbReference type="PANTHER" id="PTHR13992:SF39">
    <property type="entry name" value="SMRTER, ISOFORM G"/>
    <property type="match status" value="1"/>
</dbReference>
<dbReference type="OrthoDB" id="10258692at2759"/>
<dbReference type="EMBL" id="SGPM01000109">
    <property type="protein sequence ID" value="THH29749.1"/>
    <property type="molecule type" value="Genomic_DNA"/>
</dbReference>
<feature type="region of interest" description="Disordered" evidence="1">
    <location>
        <begin position="172"/>
        <end position="294"/>
    </location>
</feature>
<dbReference type="Proteomes" id="UP000308730">
    <property type="component" value="Unassembled WGS sequence"/>
</dbReference>
<dbReference type="Pfam" id="PF00249">
    <property type="entry name" value="Myb_DNA-binding"/>
    <property type="match status" value="2"/>
</dbReference>
<feature type="compositionally biased region" description="Polar residues" evidence="1">
    <location>
        <begin position="1117"/>
        <end position="1126"/>
    </location>
</feature>
<comment type="caution">
    <text evidence="3">The sequence shown here is derived from an EMBL/GenBank/DDBJ whole genome shotgun (WGS) entry which is preliminary data.</text>
</comment>
<evidence type="ECO:0000259" key="2">
    <source>
        <dbReference type="PROSITE" id="PS51293"/>
    </source>
</evidence>
<dbReference type="PROSITE" id="PS51293">
    <property type="entry name" value="SANT"/>
    <property type="match status" value="2"/>
</dbReference>
<dbReference type="Gene3D" id="1.10.10.60">
    <property type="entry name" value="Homeodomain-like"/>
    <property type="match status" value="1"/>
</dbReference>
<feature type="compositionally biased region" description="Polar residues" evidence="1">
    <location>
        <begin position="192"/>
        <end position="214"/>
    </location>
</feature>
<feature type="region of interest" description="Disordered" evidence="1">
    <location>
        <begin position="329"/>
        <end position="355"/>
    </location>
</feature>
<feature type="compositionally biased region" description="Basic and acidic residues" evidence="1">
    <location>
        <begin position="727"/>
        <end position="736"/>
    </location>
</feature>
<feature type="compositionally biased region" description="Basic and acidic residues" evidence="1">
    <location>
        <begin position="180"/>
        <end position="191"/>
    </location>
</feature>
<dbReference type="Gene3D" id="1.20.58.1880">
    <property type="match status" value="1"/>
</dbReference>
<feature type="region of interest" description="Disordered" evidence="1">
    <location>
        <begin position="820"/>
        <end position="843"/>
    </location>
</feature>
<gene>
    <name evidence="3" type="ORF">EUX98_g4435</name>
</gene>
<dbReference type="InterPro" id="IPR017884">
    <property type="entry name" value="SANT_dom"/>
</dbReference>
<evidence type="ECO:0000313" key="4">
    <source>
        <dbReference type="Proteomes" id="UP000308730"/>
    </source>
</evidence>
<keyword evidence="4" id="KW-1185">Reference proteome</keyword>
<dbReference type="SMART" id="SM00717">
    <property type="entry name" value="SANT"/>
    <property type="match status" value="2"/>
</dbReference>
<evidence type="ECO:0000313" key="3">
    <source>
        <dbReference type="EMBL" id="THH29749.1"/>
    </source>
</evidence>
<dbReference type="GO" id="GO:0006357">
    <property type="term" value="P:regulation of transcription by RNA polymerase II"/>
    <property type="evidence" value="ECO:0007669"/>
    <property type="project" value="TreeGrafter"/>
</dbReference>
<dbReference type="PANTHER" id="PTHR13992">
    <property type="entry name" value="NUCLEAR RECEPTOR CO-REPRESSOR RELATED NCOR"/>
    <property type="match status" value="1"/>
</dbReference>
<dbReference type="InterPro" id="IPR051571">
    <property type="entry name" value="N-CoR_corepressor"/>
</dbReference>
<feature type="region of interest" description="Disordered" evidence="1">
    <location>
        <begin position="1056"/>
        <end position="1180"/>
    </location>
</feature>
<reference evidence="3 4" key="1">
    <citation type="submission" date="2019-02" db="EMBL/GenBank/DDBJ databases">
        <title>Genome sequencing of the rare red list fungi Antrodiella citrinella (Flaviporus citrinellus).</title>
        <authorList>
            <person name="Buettner E."/>
            <person name="Kellner H."/>
        </authorList>
    </citation>
    <scope>NUCLEOTIDE SEQUENCE [LARGE SCALE GENOMIC DNA]</scope>
    <source>
        <strain evidence="3 4">DSM 108506</strain>
    </source>
</reference>
<feature type="region of interest" description="Disordered" evidence="1">
    <location>
        <begin position="727"/>
        <end position="804"/>
    </location>
</feature>
<accession>A0A4S4MU39</accession>
<feature type="compositionally biased region" description="Gly residues" evidence="1">
    <location>
        <begin position="753"/>
        <end position="764"/>
    </location>
</feature>
<feature type="domain" description="SANT" evidence="2">
    <location>
        <begin position="882"/>
        <end position="933"/>
    </location>
</feature>
<organism evidence="3 4">
    <name type="scientific">Antrodiella citrinella</name>
    <dbReference type="NCBI Taxonomy" id="2447956"/>
    <lineage>
        <taxon>Eukaryota</taxon>
        <taxon>Fungi</taxon>
        <taxon>Dikarya</taxon>
        <taxon>Basidiomycota</taxon>
        <taxon>Agaricomycotina</taxon>
        <taxon>Agaricomycetes</taxon>
        <taxon>Polyporales</taxon>
        <taxon>Steccherinaceae</taxon>
        <taxon>Antrodiella</taxon>
    </lineage>
</organism>
<dbReference type="InterPro" id="IPR009057">
    <property type="entry name" value="Homeodomain-like_sf"/>
</dbReference>
<dbReference type="InterPro" id="IPR001005">
    <property type="entry name" value="SANT/Myb"/>
</dbReference>
<dbReference type="GO" id="GO:0034967">
    <property type="term" value="C:Set3 complex"/>
    <property type="evidence" value="ECO:0007669"/>
    <property type="project" value="TreeGrafter"/>
</dbReference>
<proteinExistence type="predicted"/>
<sequence length="1180" mass="128655">MLCEGRLRHLHLIIGTALISPDAPHANDPPYAHLSRSPSDGYGVNGSYWDSDTMSSASSEHKREPPALTISSRPVASTYDPDDRPIRHSPTRSYRTVSPATTLRRESYWPDRTVTPTARSPYEPELVRAHWSDEPNRWYGSGGVPSWNEPPFGWDALQPSLSFKPPAPITNTYGTVGPIKDNHRAQGREGNLRSTSPSSVGRTTHVSRSISPASRRSEYPQYDRAFVDSTRLSPEDEHDSVASTPHDERHLSPGPSPGSSNTPSTPEIVNEGNKAPPRTSPVLTKPPVPVIPEAQANSLDPLALSNTPPPGVLPAEPIIVETATVEADHAADSAVPEVASPEADSPEADSLERATPDTPAILDASEPVVKRTRDHVPMHAPLARRSQKARAPVLAAAVPDAVEEPEDDASPAPVPEFRETLRIFAMMRLRRSHQTREERVNPVLSANDALTDEHRASSEKISGPDGAPALTHATRDVVEECMDTERIEARVAVNEAVRPSLQARFARRQADLNDKLTRLRTEYLDLNERWLAHCAKLDDVAKAGALEEAAANAGRTTRRSTATLGDAVRSDLEMEQIIASLGNEELTDATHLASRNAAIIPNMVSVEAEPHGGLEEYLCLYDDTNNLVEDPDAFYAPRTGLYDWTDEERRTFLEKYAATPKQFGTIAKFLPHKTAAQCVTYYYLHKHEIDFRKVVAKFAHGKRRRGGGRSGGGKNRRNALLSDIMERDAEFSREHTPAVVPAPGKRARIGPVPAGGEGNGGKRPGGARRVASGLVEGTPGSTPTPTPDPEPDARRKRRRVAAARAAAVIEQEADIDDTEIEDVQDDAKPKRSRRSRRVKTTVDSTIAVSQTSTPVIPHEELPASLEPRFDQADAASRKKFVPANAVWSEDDKAQLVLLLSRYGDDFKRIAASMPSKTTAQISTFYRTNMTQMNLEHAVANASRRSPTPEQLKEPLYREARTAYPGSGILTPDVYPSPASANHTPPMLEMSSPPLPNGHTMETRFRLNGMTAGRQRSLHDGMGSGSEPVNMPGPNSYHFHRPAAMMDHPMHAQYAAGSGPHLQSAPMSSLSAHPHPSLIGGPPLPHFIANPSPFASPQPPSLPPPSTLTTTFPSSFPYTNLSPSHFTHANAPPPNGAPYAHPHLPGMGGVEWYMRSSTAGQSDESKSSSNQPQRHMDFLRR</sequence>
<protein>
    <recommendedName>
        <fullName evidence="2">SANT domain-containing protein</fullName>
    </recommendedName>
</protein>
<feature type="domain" description="SANT" evidence="2">
    <location>
        <begin position="643"/>
        <end position="690"/>
    </location>
</feature>
<evidence type="ECO:0000256" key="1">
    <source>
        <dbReference type="SAM" id="MobiDB-lite"/>
    </source>
</evidence>
<feature type="compositionally biased region" description="Low complexity" evidence="1">
    <location>
        <begin position="1106"/>
        <end position="1116"/>
    </location>
</feature>
<name>A0A4S4MU39_9APHY</name>
<feature type="compositionally biased region" description="Low complexity" evidence="1">
    <location>
        <begin position="257"/>
        <end position="266"/>
    </location>
</feature>
<feature type="compositionally biased region" description="Polar residues" evidence="1">
    <location>
        <begin position="1154"/>
        <end position="1172"/>
    </location>
</feature>
<dbReference type="AlphaFoldDB" id="A0A4S4MU39"/>